<dbReference type="EMBL" id="KB870812">
    <property type="protein sequence ID" value="EOA12655.1"/>
    <property type="molecule type" value="Genomic_DNA"/>
</dbReference>
<organism evidence="3 4">
    <name type="scientific">Capsella rubella</name>
    <dbReference type="NCBI Taxonomy" id="81985"/>
    <lineage>
        <taxon>Eukaryota</taxon>
        <taxon>Viridiplantae</taxon>
        <taxon>Streptophyta</taxon>
        <taxon>Embryophyta</taxon>
        <taxon>Tracheophyta</taxon>
        <taxon>Spermatophyta</taxon>
        <taxon>Magnoliopsida</taxon>
        <taxon>eudicotyledons</taxon>
        <taxon>Gunneridae</taxon>
        <taxon>Pentapetalae</taxon>
        <taxon>rosids</taxon>
        <taxon>malvids</taxon>
        <taxon>Brassicales</taxon>
        <taxon>Brassicaceae</taxon>
        <taxon>Camelineae</taxon>
        <taxon>Capsella</taxon>
    </lineage>
</organism>
<accession>R0GK31</accession>
<sequence length="372" mass="41270">MSTEIIMALIMNLLPLLFSVALVHSDQSILPLKSFKTSGNVTYDCIDIHKQPGLDHPLLKNHTIQMKPSASRLELKNQTSNNYVYKKKIGCPYGTVPVLRNSKEYIINTQYFHPLSRDRPGTHIAGVRSSNGPFRGIEAWSNGYALNIGKDQASYSQIYIGSGSNKEVNFIQAGFMINPSVFGDRRVWSYGFWQGKDGKGCYNTACPGFVQVSHEATLVQVFDPKPGVPVWLRCSIHQDKQTGNWWVTLLSKDSKPSLDIGYWPKELFNLLNNGANMVGVGGVVQASRSGSSPPLGTGKFPTVDLRESAIFTNIEALNSNYQRRKLDSFHIEKLLDSPNCYGLRLGQAQLFHRNQLGYFLNYGGPGGKSCGV</sequence>
<dbReference type="InterPro" id="IPR025521">
    <property type="entry name" value="Neprosin_propep"/>
</dbReference>
<dbReference type="PANTHER" id="PTHR31589">
    <property type="entry name" value="PROTEIN, PUTATIVE (DUF239)-RELATED-RELATED"/>
    <property type="match status" value="1"/>
</dbReference>
<feature type="domain" description="Neprosin PEP catalytic" evidence="2">
    <location>
        <begin position="115"/>
        <end position="371"/>
    </location>
</feature>
<dbReference type="Gene3D" id="3.90.1320.10">
    <property type="entry name" value="Outer-capsid protein sigma 3, large lobe"/>
    <property type="match status" value="1"/>
</dbReference>
<dbReference type="AlphaFoldDB" id="R0GK31"/>
<reference evidence="4" key="1">
    <citation type="journal article" date="2013" name="Nat. Genet.">
        <title>The Capsella rubella genome and the genomic consequences of rapid mating system evolution.</title>
        <authorList>
            <person name="Slotte T."/>
            <person name="Hazzouri K.M."/>
            <person name="Agren J.A."/>
            <person name="Koenig D."/>
            <person name="Maumus F."/>
            <person name="Guo Y.L."/>
            <person name="Steige K."/>
            <person name="Platts A.E."/>
            <person name="Escobar J.S."/>
            <person name="Newman L.K."/>
            <person name="Wang W."/>
            <person name="Mandakova T."/>
            <person name="Vello E."/>
            <person name="Smith L.M."/>
            <person name="Henz S.R."/>
            <person name="Steffen J."/>
            <person name="Takuno S."/>
            <person name="Brandvain Y."/>
            <person name="Coop G."/>
            <person name="Andolfatto P."/>
            <person name="Hu T.T."/>
            <person name="Blanchette M."/>
            <person name="Clark R.M."/>
            <person name="Quesneville H."/>
            <person name="Nordborg M."/>
            <person name="Gaut B.S."/>
            <person name="Lysak M.A."/>
            <person name="Jenkins J."/>
            <person name="Grimwood J."/>
            <person name="Chapman J."/>
            <person name="Prochnik S."/>
            <person name="Shu S."/>
            <person name="Rokhsar D."/>
            <person name="Schmutz J."/>
            <person name="Weigel D."/>
            <person name="Wright S.I."/>
        </authorList>
    </citation>
    <scope>NUCLEOTIDE SEQUENCE [LARGE SCALE GENOMIC DNA]</scope>
    <source>
        <strain evidence="4">cv. Monte Gargano</strain>
    </source>
</reference>
<dbReference type="STRING" id="81985.R0GK31"/>
<dbReference type="Pfam" id="PF03080">
    <property type="entry name" value="Neprosin"/>
    <property type="match status" value="1"/>
</dbReference>
<dbReference type="OrthoDB" id="1022767at2759"/>
<dbReference type="Pfam" id="PF14365">
    <property type="entry name" value="Neprosin_AP"/>
    <property type="match status" value="1"/>
</dbReference>
<dbReference type="InterPro" id="IPR004314">
    <property type="entry name" value="Neprosin"/>
</dbReference>
<dbReference type="PROSITE" id="PS52045">
    <property type="entry name" value="NEPROSIN_PEP_CD"/>
    <property type="match status" value="1"/>
</dbReference>
<feature type="signal peptide" evidence="1">
    <location>
        <begin position="1"/>
        <end position="25"/>
    </location>
</feature>
<feature type="chain" id="PRO_5004342604" description="Neprosin PEP catalytic domain-containing protein" evidence="1">
    <location>
        <begin position="26"/>
        <end position="372"/>
    </location>
</feature>
<dbReference type="Proteomes" id="UP000029121">
    <property type="component" value="Unassembled WGS sequence"/>
</dbReference>
<keyword evidence="4" id="KW-1185">Reference proteome</keyword>
<dbReference type="KEGG" id="crb:17875033"/>
<evidence type="ECO:0000256" key="1">
    <source>
        <dbReference type="SAM" id="SignalP"/>
    </source>
</evidence>
<name>R0GK31_9BRAS</name>
<proteinExistence type="predicted"/>
<dbReference type="InterPro" id="IPR053168">
    <property type="entry name" value="Glutamic_endopeptidase"/>
</dbReference>
<evidence type="ECO:0000313" key="3">
    <source>
        <dbReference type="EMBL" id="EOA12655.1"/>
    </source>
</evidence>
<dbReference type="eggNOG" id="ENOG502QRGN">
    <property type="taxonomic scope" value="Eukaryota"/>
</dbReference>
<gene>
    <name evidence="3" type="ORF">CARUB_v10027734mg</name>
</gene>
<evidence type="ECO:0000259" key="2">
    <source>
        <dbReference type="PROSITE" id="PS52045"/>
    </source>
</evidence>
<dbReference type="PANTHER" id="PTHR31589:SF60">
    <property type="entry name" value="NEPROSIN DOMAIN-CONTAINING PROTEIN-RELATED"/>
    <property type="match status" value="1"/>
</dbReference>
<keyword evidence="1" id="KW-0732">Signal</keyword>
<evidence type="ECO:0000313" key="4">
    <source>
        <dbReference type="Proteomes" id="UP000029121"/>
    </source>
</evidence>
<protein>
    <recommendedName>
        <fullName evidence="2">Neprosin PEP catalytic domain-containing protein</fullName>
    </recommendedName>
</protein>